<proteinExistence type="predicted"/>
<sequence length="137" mass="15111">MNSKVDEALALFKEGFSCSQAVFAAYAKDLGMDYEMALKVSQAFGGGMGGMRGECGAVTGAYMVISLLYGRTKAEDGEARLKTFTMVKDFAKRFKEKQGSTVCRDLLENKSGSHYDMCSDYVKDACIILEEILEEYK</sequence>
<dbReference type="Pfam" id="PF09719">
    <property type="entry name" value="C_GCAxxG_C_C"/>
    <property type="match status" value="1"/>
</dbReference>
<dbReference type="InterPro" id="IPR010181">
    <property type="entry name" value="CGCAxxGCC_motif"/>
</dbReference>
<protein>
    <submittedName>
        <fullName evidence="1">C_GCAxxG_C_C family protein</fullName>
    </submittedName>
</protein>
<evidence type="ECO:0000313" key="1">
    <source>
        <dbReference type="EMBL" id="ADZ82883.1"/>
    </source>
</evidence>
<dbReference type="EMBL" id="CP002582">
    <property type="protein sequence ID" value="ADZ82883.1"/>
    <property type="molecule type" value="Genomic_DNA"/>
</dbReference>
<organism evidence="1 2">
    <name type="scientific">Cellulosilyticum lentocellum (strain ATCC 49066 / DSM 5427 / NCIMB 11756 / RHM5)</name>
    <name type="common">Clostridium lentocellum</name>
    <dbReference type="NCBI Taxonomy" id="642492"/>
    <lineage>
        <taxon>Bacteria</taxon>
        <taxon>Bacillati</taxon>
        <taxon>Bacillota</taxon>
        <taxon>Clostridia</taxon>
        <taxon>Lachnospirales</taxon>
        <taxon>Cellulosilyticaceae</taxon>
        <taxon>Cellulosilyticum</taxon>
    </lineage>
</organism>
<dbReference type="HOGENOM" id="CLU_091283_1_0_9"/>
<evidence type="ECO:0000313" key="2">
    <source>
        <dbReference type="Proteomes" id="UP000008467"/>
    </source>
</evidence>
<dbReference type="AlphaFoldDB" id="F2JSP9"/>
<dbReference type="STRING" id="642492.Clole_1154"/>
<dbReference type="KEGG" id="cle:Clole_1154"/>
<gene>
    <name evidence="1" type="ordered locus">Clole_1154</name>
</gene>
<dbReference type="eggNOG" id="COG1433">
    <property type="taxonomic scope" value="Bacteria"/>
</dbReference>
<name>F2JSP9_CELLD</name>
<dbReference type="NCBIfam" id="TIGR01909">
    <property type="entry name" value="C_GCAxxG_C_C"/>
    <property type="match status" value="1"/>
</dbReference>
<reference evidence="1 2" key="1">
    <citation type="journal article" date="2011" name="J. Bacteriol.">
        <title>Complete genome sequence of the cellulose-degrading bacterium Cellulosilyticum lentocellum.</title>
        <authorList>
            <consortium name="US DOE Joint Genome Institute"/>
            <person name="Miller D.A."/>
            <person name="Suen G."/>
            <person name="Bruce D."/>
            <person name="Copeland A."/>
            <person name="Cheng J.F."/>
            <person name="Detter C."/>
            <person name="Goodwin L.A."/>
            <person name="Han C.S."/>
            <person name="Hauser L.J."/>
            <person name="Land M.L."/>
            <person name="Lapidus A."/>
            <person name="Lucas S."/>
            <person name="Meincke L."/>
            <person name="Pitluck S."/>
            <person name="Tapia R."/>
            <person name="Teshima H."/>
            <person name="Woyke T."/>
            <person name="Fox B.G."/>
            <person name="Angert E.R."/>
            <person name="Currie C.R."/>
        </authorList>
    </citation>
    <scope>NUCLEOTIDE SEQUENCE [LARGE SCALE GENOMIC DNA]</scope>
    <source>
        <strain evidence="2">ATCC 49066 / DSM 5427 / NCIMB 11756 / RHM5</strain>
    </source>
</reference>
<accession>F2JSP9</accession>
<keyword evidence="2" id="KW-1185">Reference proteome</keyword>
<dbReference type="Proteomes" id="UP000008467">
    <property type="component" value="Chromosome"/>
</dbReference>
<dbReference type="RefSeq" id="WP_013656182.1">
    <property type="nucleotide sequence ID" value="NC_015275.1"/>
</dbReference>